<gene>
    <name evidence="3" type="ORF">JS521_22375</name>
</gene>
<accession>A0ABS2I381</accession>
<name>A0ABS2I381_9ACTN</name>
<feature type="compositionally biased region" description="Low complexity" evidence="1">
    <location>
        <begin position="7"/>
        <end position="16"/>
    </location>
</feature>
<dbReference type="Proteomes" id="UP000712045">
    <property type="component" value="Unassembled WGS sequence"/>
</dbReference>
<feature type="transmembrane region" description="Helical" evidence="2">
    <location>
        <begin position="74"/>
        <end position="101"/>
    </location>
</feature>
<evidence type="ECO:0000313" key="4">
    <source>
        <dbReference type="Proteomes" id="UP000712045"/>
    </source>
</evidence>
<keyword evidence="4" id="KW-1185">Reference proteome</keyword>
<proteinExistence type="predicted"/>
<organism evidence="3 4">
    <name type="scientific">Streptomyces durocortorensis</name>
    <dbReference type="NCBI Taxonomy" id="2811104"/>
    <lineage>
        <taxon>Bacteria</taxon>
        <taxon>Bacillati</taxon>
        <taxon>Actinomycetota</taxon>
        <taxon>Actinomycetes</taxon>
        <taxon>Kitasatosporales</taxon>
        <taxon>Streptomycetaceae</taxon>
        <taxon>Streptomyces</taxon>
    </lineage>
</organism>
<evidence type="ECO:0008006" key="5">
    <source>
        <dbReference type="Google" id="ProtNLM"/>
    </source>
</evidence>
<evidence type="ECO:0000313" key="3">
    <source>
        <dbReference type="EMBL" id="MBM7056543.1"/>
    </source>
</evidence>
<evidence type="ECO:0000256" key="1">
    <source>
        <dbReference type="SAM" id="MobiDB-lite"/>
    </source>
</evidence>
<dbReference type="EMBL" id="JAFEUF010000129">
    <property type="protein sequence ID" value="MBM7056543.1"/>
    <property type="molecule type" value="Genomic_DNA"/>
</dbReference>
<protein>
    <recommendedName>
        <fullName evidence="5">Integral membrane protein</fullName>
    </recommendedName>
</protein>
<keyword evidence="2" id="KW-0812">Transmembrane</keyword>
<comment type="caution">
    <text evidence="3">The sequence shown here is derived from an EMBL/GenBank/DDBJ whole genome shotgun (WGS) entry which is preliminary data.</text>
</comment>
<keyword evidence="2" id="KW-1133">Transmembrane helix</keyword>
<evidence type="ECO:0000256" key="2">
    <source>
        <dbReference type="SAM" id="Phobius"/>
    </source>
</evidence>
<feature type="region of interest" description="Disordered" evidence="1">
    <location>
        <begin position="1"/>
        <end position="25"/>
    </location>
</feature>
<feature type="transmembrane region" description="Helical" evidence="2">
    <location>
        <begin position="31"/>
        <end position="54"/>
    </location>
</feature>
<reference evidence="3 4" key="1">
    <citation type="submission" date="2021-02" db="EMBL/GenBank/DDBJ databases">
        <title>Genome Streptomyces sp. RHZ10.</title>
        <authorList>
            <person name="Besaury L."/>
        </authorList>
    </citation>
    <scope>NUCLEOTIDE SEQUENCE [LARGE SCALE GENOMIC DNA]</scope>
    <source>
        <strain evidence="3 4">RHZ10</strain>
    </source>
</reference>
<sequence length="107" mass="11639">MIVMSIPQANAPQWQQPQPPPQNARKKHRGFLWVFLGVQLLFLIWLITGIASGSGTPADCGTLDKQSCNDAENVGTAVGVGLIIVLWAVVDVILGITYAVYRLARRP</sequence>
<keyword evidence="2" id="KW-0472">Membrane</keyword>